<dbReference type="RefSeq" id="WP_259056396.1">
    <property type="nucleotide sequence ID" value="NZ_JANUCT010000016.1"/>
</dbReference>
<name>A0AAE3HLT1_9GAMM</name>
<protein>
    <recommendedName>
        <fullName evidence="3">Haloacid dehalogenase-like hydrolase</fullName>
    </recommendedName>
</protein>
<evidence type="ECO:0000313" key="1">
    <source>
        <dbReference type="EMBL" id="MCS3904115.1"/>
    </source>
</evidence>
<dbReference type="AlphaFoldDB" id="A0AAE3HLT1"/>
<dbReference type="EMBL" id="JANUCT010000016">
    <property type="protein sequence ID" value="MCS3904115.1"/>
    <property type="molecule type" value="Genomic_DNA"/>
</dbReference>
<accession>A0AAE3HLT1</accession>
<keyword evidence="2" id="KW-1185">Reference proteome</keyword>
<reference evidence="1" key="1">
    <citation type="submission" date="2022-08" db="EMBL/GenBank/DDBJ databases">
        <title>Genomic Encyclopedia of Type Strains, Phase III (KMG-III): the genomes of soil and plant-associated and newly described type strains.</title>
        <authorList>
            <person name="Whitman W."/>
        </authorList>
    </citation>
    <scope>NUCLEOTIDE SEQUENCE</scope>
    <source>
        <strain evidence="1">HMT 1</strain>
    </source>
</reference>
<dbReference type="Proteomes" id="UP001204445">
    <property type="component" value="Unassembled WGS sequence"/>
</dbReference>
<sequence length="490" mass="55283">MQNVAIQNWMQALAGHYERSRTAFAQDDLLILFDIDGTILDSRYMLLYLLQAYDRNHNTGFFSACRITDMSFSVAELEAGLRSLGVPADHFAAIQAWYNRHRWSMAAVLEAHRPFPGVMDVIRWFQLQPHTHVGLNTARPEHLREETLCSLNKLGREYRVQFTSDLLFMREAADSDDVIAAKLAGIEHFRACGYRPFAMVDNQPQILEAVAAHDPGKAILLLHAGTLFQQRPEQMPANAVQGNVYDLTELIPKKAIPRHIQFVWDGVSSEAALTQFLESNIRWADLSVLTDRYMNDQSPDVRHANGPAQSSALLQTCLQQLRQADRGIKVNLGADLACNRSLLRLLQTAGIDSSDLWFHVDMEDLGEAQFRQLAETQPGAIIETPVDFLAPLIGNGGQLAENILDRLCDWGVNRFALDWSTPGVRRLVERLDDWGFTVTIYGVRELQDFLQAVLLMPRAICSDFSYAKWREPHVGKRAVHDIDGAVLRHA</sequence>
<evidence type="ECO:0000313" key="2">
    <source>
        <dbReference type="Proteomes" id="UP001204445"/>
    </source>
</evidence>
<evidence type="ECO:0008006" key="3">
    <source>
        <dbReference type="Google" id="ProtNLM"/>
    </source>
</evidence>
<dbReference type="InterPro" id="IPR023214">
    <property type="entry name" value="HAD_sf"/>
</dbReference>
<dbReference type="InterPro" id="IPR036412">
    <property type="entry name" value="HAD-like_sf"/>
</dbReference>
<dbReference type="SUPFAM" id="SSF56784">
    <property type="entry name" value="HAD-like"/>
    <property type="match status" value="1"/>
</dbReference>
<gene>
    <name evidence="1" type="ORF">J2T55_002148</name>
</gene>
<proteinExistence type="predicted"/>
<organism evidence="1 2">
    <name type="scientific">Methylohalomonas lacus</name>
    <dbReference type="NCBI Taxonomy" id="398773"/>
    <lineage>
        <taxon>Bacteria</taxon>
        <taxon>Pseudomonadati</taxon>
        <taxon>Pseudomonadota</taxon>
        <taxon>Gammaproteobacteria</taxon>
        <taxon>Methylohalomonadales</taxon>
        <taxon>Methylohalomonadaceae</taxon>
        <taxon>Methylohalomonas</taxon>
    </lineage>
</organism>
<dbReference type="Gene3D" id="3.40.50.1000">
    <property type="entry name" value="HAD superfamily/HAD-like"/>
    <property type="match status" value="1"/>
</dbReference>
<comment type="caution">
    <text evidence="1">The sequence shown here is derived from an EMBL/GenBank/DDBJ whole genome shotgun (WGS) entry which is preliminary data.</text>
</comment>